<gene>
    <name evidence="2" type="ORF">Y1Q_0007716</name>
</gene>
<accession>A0A151NVK9</accession>
<reference evidence="2 3" key="1">
    <citation type="journal article" date="2012" name="Genome Biol.">
        <title>Sequencing three crocodilian genomes to illuminate the evolution of archosaurs and amniotes.</title>
        <authorList>
            <person name="St John J.A."/>
            <person name="Braun E.L."/>
            <person name="Isberg S.R."/>
            <person name="Miles L.G."/>
            <person name="Chong A.Y."/>
            <person name="Gongora J."/>
            <person name="Dalzell P."/>
            <person name="Moran C."/>
            <person name="Bed'hom B."/>
            <person name="Abzhanov A."/>
            <person name="Burgess S.C."/>
            <person name="Cooksey A.M."/>
            <person name="Castoe T.A."/>
            <person name="Crawford N.G."/>
            <person name="Densmore L.D."/>
            <person name="Drew J.C."/>
            <person name="Edwards S.V."/>
            <person name="Faircloth B.C."/>
            <person name="Fujita M.K."/>
            <person name="Greenwold M.J."/>
            <person name="Hoffmann F.G."/>
            <person name="Howard J.M."/>
            <person name="Iguchi T."/>
            <person name="Janes D.E."/>
            <person name="Khan S.Y."/>
            <person name="Kohno S."/>
            <person name="de Koning A.J."/>
            <person name="Lance S.L."/>
            <person name="McCarthy F.M."/>
            <person name="McCormack J.E."/>
            <person name="Merchant M.E."/>
            <person name="Peterson D.G."/>
            <person name="Pollock D.D."/>
            <person name="Pourmand N."/>
            <person name="Raney B.J."/>
            <person name="Roessler K.A."/>
            <person name="Sanford J.R."/>
            <person name="Sawyer R.H."/>
            <person name="Schmidt C.J."/>
            <person name="Triplett E.W."/>
            <person name="Tuberville T.D."/>
            <person name="Venegas-Anaya M."/>
            <person name="Howard J.T."/>
            <person name="Jarvis E.D."/>
            <person name="Guillette L.J.Jr."/>
            <person name="Glenn T.C."/>
            <person name="Green R.E."/>
            <person name="Ray D.A."/>
        </authorList>
    </citation>
    <scope>NUCLEOTIDE SEQUENCE [LARGE SCALE GENOMIC DNA]</scope>
    <source>
        <strain evidence="2">KSC_2009_1</strain>
    </source>
</reference>
<evidence type="ECO:0000256" key="1">
    <source>
        <dbReference type="SAM" id="MobiDB-lite"/>
    </source>
</evidence>
<feature type="region of interest" description="Disordered" evidence="1">
    <location>
        <begin position="1"/>
        <end position="45"/>
    </location>
</feature>
<evidence type="ECO:0000313" key="2">
    <source>
        <dbReference type="EMBL" id="KYO40941.1"/>
    </source>
</evidence>
<name>A0A151NVK9_ALLMI</name>
<feature type="compositionally biased region" description="Basic and acidic residues" evidence="1">
    <location>
        <begin position="19"/>
        <end position="34"/>
    </location>
</feature>
<dbReference type="Proteomes" id="UP000050525">
    <property type="component" value="Unassembled WGS sequence"/>
</dbReference>
<evidence type="ECO:0000313" key="3">
    <source>
        <dbReference type="Proteomes" id="UP000050525"/>
    </source>
</evidence>
<dbReference type="EMBL" id="AKHW03001796">
    <property type="protein sequence ID" value="KYO40941.1"/>
    <property type="molecule type" value="Genomic_DNA"/>
</dbReference>
<dbReference type="AlphaFoldDB" id="A0A151NVK9"/>
<proteinExistence type="predicted"/>
<keyword evidence="3" id="KW-1185">Reference proteome</keyword>
<protein>
    <submittedName>
        <fullName evidence="2">Uncharacterized protein</fullName>
    </submittedName>
</protein>
<organism evidence="2 3">
    <name type="scientific">Alligator mississippiensis</name>
    <name type="common">American alligator</name>
    <dbReference type="NCBI Taxonomy" id="8496"/>
    <lineage>
        <taxon>Eukaryota</taxon>
        <taxon>Metazoa</taxon>
        <taxon>Chordata</taxon>
        <taxon>Craniata</taxon>
        <taxon>Vertebrata</taxon>
        <taxon>Euteleostomi</taxon>
        <taxon>Archelosauria</taxon>
        <taxon>Archosauria</taxon>
        <taxon>Crocodylia</taxon>
        <taxon>Alligatoridae</taxon>
        <taxon>Alligatorinae</taxon>
        <taxon>Alligator</taxon>
    </lineage>
</organism>
<sequence>MGTAAAGGSKVSPSTRADQQLRPRPPDPSTDCKRQRVPSWPPDQLPAQGGCAGYPECQKALKFDVLPHRCSCLTLRPLSGCRDPPQKWLLEARNRSLAG</sequence>
<comment type="caution">
    <text evidence="2">The sequence shown here is derived from an EMBL/GenBank/DDBJ whole genome shotgun (WGS) entry which is preliminary data.</text>
</comment>